<evidence type="ECO:0000313" key="5">
    <source>
        <dbReference type="WBParaSite" id="EVEC_0000586901-mRNA-1"/>
    </source>
</evidence>
<evidence type="ECO:0000313" key="3">
    <source>
        <dbReference type="EMBL" id="VDD90725.1"/>
    </source>
</evidence>
<keyword evidence="2" id="KW-0472">Membrane</keyword>
<evidence type="ECO:0000313" key="4">
    <source>
        <dbReference type="Proteomes" id="UP000274131"/>
    </source>
</evidence>
<keyword evidence="4" id="KW-1185">Reference proteome</keyword>
<keyword evidence="1" id="KW-0175">Coiled coil</keyword>
<protein>
    <submittedName>
        <fullName evidence="5">Coiled-coil domain-containing protein 167</fullName>
    </submittedName>
</protein>
<accession>A0A0N4V6I4</accession>
<feature type="coiled-coil region" evidence="1">
    <location>
        <begin position="1"/>
        <end position="39"/>
    </location>
</feature>
<dbReference type="AlphaFoldDB" id="A0A0N4V6I4"/>
<dbReference type="Proteomes" id="UP000274131">
    <property type="component" value="Unassembled WGS sequence"/>
</dbReference>
<feature type="transmembrane region" description="Helical" evidence="2">
    <location>
        <begin position="60"/>
        <end position="81"/>
    </location>
</feature>
<reference evidence="3 4" key="2">
    <citation type="submission" date="2018-10" db="EMBL/GenBank/DDBJ databases">
        <authorList>
            <consortium name="Pathogen Informatics"/>
        </authorList>
    </citation>
    <scope>NUCLEOTIDE SEQUENCE [LARGE SCALE GENOMIC DNA]</scope>
</reference>
<proteinExistence type="predicted"/>
<keyword evidence="2" id="KW-1133">Transmembrane helix</keyword>
<sequence>MEVLRSEMQQQVNRLEQELRRYKADLMSYRTENARLATQVTCASGTRRLMGLIGLSNSDIFIFIVLLLNTLSVVGLAYFYGRHMHYY</sequence>
<dbReference type="WBParaSite" id="EVEC_0000586901-mRNA-1">
    <property type="protein sequence ID" value="EVEC_0000586901-mRNA-1"/>
    <property type="gene ID" value="EVEC_0000586901"/>
</dbReference>
<name>A0A0N4V6I4_ENTVE</name>
<evidence type="ECO:0000256" key="2">
    <source>
        <dbReference type="SAM" id="Phobius"/>
    </source>
</evidence>
<dbReference type="EMBL" id="UXUI01008177">
    <property type="protein sequence ID" value="VDD90725.1"/>
    <property type="molecule type" value="Genomic_DNA"/>
</dbReference>
<evidence type="ECO:0000256" key="1">
    <source>
        <dbReference type="SAM" id="Coils"/>
    </source>
</evidence>
<organism evidence="5">
    <name type="scientific">Enterobius vermicularis</name>
    <name type="common">Human pinworm</name>
    <dbReference type="NCBI Taxonomy" id="51028"/>
    <lineage>
        <taxon>Eukaryota</taxon>
        <taxon>Metazoa</taxon>
        <taxon>Ecdysozoa</taxon>
        <taxon>Nematoda</taxon>
        <taxon>Chromadorea</taxon>
        <taxon>Rhabditida</taxon>
        <taxon>Spirurina</taxon>
        <taxon>Oxyuridomorpha</taxon>
        <taxon>Oxyuroidea</taxon>
        <taxon>Oxyuridae</taxon>
        <taxon>Enterobius</taxon>
    </lineage>
</organism>
<reference evidence="5" key="1">
    <citation type="submission" date="2017-02" db="UniProtKB">
        <authorList>
            <consortium name="WormBaseParasite"/>
        </authorList>
    </citation>
    <scope>IDENTIFICATION</scope>
</reference>
<keyword evidence="2" id="KW-0812">Transmembrane</keyword>
<gene>
    <name evidence="3" type="ORF">EVEC_LOCUS5476</name>
</gene>